<comment type="caution">
    <text evidence="2">The sequence shown here is derived from an EMBL/GenBank/DDBJ whole genome shotgun (WGS) entry which is preliminary data.</text>
</comment>
<keyword evidence="3" id="KW-1185">Reference proteome</keyword>
<reference evidence="3" key="1">
    <citation type="submission" date="2024-04" db="EMBL/GenBank/DDBJ databases">
        <title>Salinicola lusitanus LLJ914,a marine bacterium isolated from the Okinawa Trough.</title>
        <authorList>
            <person name="Li J."/>
        </authorList>
    </citation>
    <scope>NUCLEOTIDE SEQUENCE [LARGE SCALE GENOMIC DNA]</scope>
</reference>
<evidence type="ECO:0000313" key="2">
    <source>
        <dbReference type="EMBL" id="KAK7879979.1"/>
    </source>
</evidence>
<dbReference type="SUPFAM" id="SSF57302">
    <property type="entry name" value="Snake toxin-like"/>
    <property type="match status" value="1"/>
</dbReference>
<sequence>MAGPSSASFALSCPSCHMWSQNPSIFTDDRTSCVKCSVVIALDARVTELETRICSLEVRKPSYMGFDIVYGCLSEIQCNKTEVTCCHGNLCNALPTNTPLTPPTNTTLTPPTNTTLTQATPTNTTLTQATPTNTTLTQATPTNTTQAPLQCHVCFSFASSCPVSTCAAGTICGTFDSGVYFLYKCFTEKECNITEVTCCHGNLCNAPPTKTTKATPTNTTLTQAPPTNTTLTQAPPTNTTLTQAPPTNTTLTQAPPTNTTLTQAPPTTLTADPLQCYSCNSDFECTANNTCQPGYVCGQAH</sequence>
<name>A0AAW0MIX8_9GOBI</name>
<feature type="non-terminal residue" evidence="2">
    <location>
        <position position="301"/>
    </location>
</feature>
<proteinExistence type="predicted"/>
<dbReference type="SUPFAM" id="SSF141571">
    <property type="entry name" value="Pentapeptide repeat-like"/>
    <property type="match status" value="1"/>
</dbReference>
<dbReference type="AlphaFoldDB" id="A0AAW0MIX8"/>
<evidence type="ECO:0000313" key="3">
    <source>
        <dbReference type="Proteomes" id="UP001460270"/>
    </source>
</evidence>
<gene>
    <name evidence="2" type="ORF">WMY93_033357</name>
</gene>
<evidence type="ECO:0000256" key="1">
    <source>
        <dbReference type="SAM" id="MobiDB-lite"/>
    </source>
</evidence>
<protein>
    <submittedName>
        <fullName evidence="2">Uncharacterized protein</fullName>
    </submittedName>
</protein>
<dbReference type="EMBL" id="JBBPFD010000164">
    <property type="protein sequence ID" value="KAK7879979.1"/>
    <property type="molecule type" value="Genomic_DNA"/>
</dbReference>
<dbReference type="InterPro" id="IPR045860">
    <property type="entry name" value="Snake_toxin-like_sf"/>
</dbReference>
<accession>A0AAW0MIX8</accession>
<organism evidence="2 3">
    <name type="scientific">Mugilogobius chulae</name>
    <name type="common">yellowstripe goby</name>
    <dbReference type="NCBI Taxonomy" id="88201"/>
    <lineage>
        <taxon>Eukaryota</taxon>
        <taxon>Metazoa</taxon>
        <taxon>Chordata</taxon>
        <taxon>Craniata</taxon>
        <taxon>Vertebrata</taxon>
        <taxon>Euteleostomi</taxon>
        <taxon>Actinopterygii</taxon>
        <taxon>Neopterygii</taxon>
        <taxon>Teleostei</taxon>
        <taxon>Neoteleostei</taxon>
        <taxon>Acanthomorphata</taxon>
        <taxon>Gobiaria</taxon>
        <taxon>Gobiiformes</taxon>
        <taxon>Gobioidei</taxon>
        <taxon>Gobiidae</taxon>
        <taxon>Gobionellinae</taxon>
        <taxon>Mugilogobius</taxon>
    </lineage>
</organism>
<feature type="region of interest" description="Disordered" evidence="1">
    <location>
        <begin position="226"/>
        <end position="265"/>
    </location>
</feature>
<dbReference type="Proteomes" id="UP001460270">
    <property type="component" value="Unassembled WGS sequence"/>
</dbReference>
<dbReference type="Gene3D" id="2.160.20.80">
    <property type="entry name" value="E3 ubiquitin-protein ligase SopA"/>
    <property type="match status" value="1"/>
</dbReference>